<dbReference type="AlphaFoldDB" id="A0A3D8J6A8"/>
<dbReference type="InterPro" id="IPR013078">
    <property type="entry name" value="His_Pase_superF_clade-1"/>
</dbReference>
<evidence type="ECO:0000313" key="1">
    <source>
        <dbReference type="EMBL" id="RDU72735.1"/>
    </source>
</evidence>
<organism evidence="1 2">
    <name type="scientific">Helicobacter aurati</name>
    <dbReference type="NCBI Taxonomy" id="137778"/>
    <lineage>
        <taxon>Bacteria</taxon>
        <taxon>Pseudomonadati</taxon>
        <taxon>Campylobacterota</taxon>
        <taxon>Epsilonproteobacteria</taxon>
        <taxon>Campylobacterales</taxon>
        <taxon>Helicobacteraceae</taxon>
        <taxon>Helicobacter</taxon>
    </lineage>
</organism>
<accession>A0A3D8J6A8</accession>
<dbReference type="Gene3D" id="3.40.50.1240">
    <property type="entry name" value="Phosphoglycerate mutase-like"/>
    <property type="match status" value="1"/>
</dbReference>
<sequence>MIYSIYEDFIQSAKISPKNAKMILRHSLRGDIRKGEVGTNVLLTREGKVLAEHFGKHCKFSIERIFTSHIQRCVQTATYFAQGYANTHNIHLDIIPTNVLAECYITNITEAEKLFKQQSAHAIMSAFLRGEKLPGMRDLHSSMEILFGYVFQNDSENMELFITHDTFLLAIIGFISGSDTCDMLWPYMLEGAFLYYDSNKKNIMCIFRGVERSKHFVIQKGL</sequence>
<protein>
    <submittedName>
        <fullName evidence="1">Histidine phosphatase family protein</fullName>
    </submittedName>
</protein>
<evidence type="ECO:0000313" key="2">
    <source>
        <dbReference type="Proteomes" id="UP000256424"/>
    </source>
</evidence>
<dbReference type="RefSeq" id="WP_104762423.1">
    <property type="nucleotide sequence ID" value="NZ_FZPM01000004.1"/>
</dbReference>
<dbReference type="SUPFAM" id="SSF53254">
    <property type="entry name" value="Phosphoglycerate mutase-like"/>
    <property type="match status" value="1"/>
</dbReference>
<dbReference type="OrthoDB" id="5327128at2"/>
<dbReference type="CDD" id="cd07040">
    <property type="entry name" value="HP"/>
    <property type="match status" value="1"/>
</dbReference>
<proteinExistence type="predicted"/>
<name>A0A3D8J6A8_9HELI</name>
<dbReference type="InterPro" id="IPR029033">
    <property type="entry name" value="His_PPase_superfam"/>
</dbReference>
<gene>
    <name evidence="1" type="ORF">CQA66_03845</name>
</gene>
<dbReference type="Pfam" id="PF00300">
    <property type="entry name" value="His_Phos_1"/>
    <property type="match status" value="1"/>
</dbReference>
<keyword evidence="2" id="KW-1185">Reference proteome</keyword>
<dbReference type="EMBL" id="NXLW01000005">
    <property type="protein sequence ID" value="RDU72735.1"/>
    <property type="molecule type" value="Genomic_DNA"/>
</dbReference>
<comment type="caution">
    <text evidence="1">The sequence shown here is derived from an EMBL/GenBank/DDBJ whole genome shotgun (WGS) entry which is preliminary data.</text>
</comment>
<reference evidence="1 2" key="1">
    <citation type="submission" date="2018-04" db="EMBL/GenBank/DDBJ databases">
        <title>Novel Campyloabacter and Helicobacter Species and Strains.</title>
        <authorList>
            <person name="Mannion A.J."/>
            <person name="Shen Z."/>
            <person name="Fox J.G."/>
        </authorList>
    </citation>
    <scope>NUCLEOTIDE SEQUENCE [LARGE SCALE GENOMIC DNA]</scope>
    <source>
        <strain evidence="1 2">MIT 97-5075</strain>
    </source>
</reference>
<dbReference type="Proteomes" id="UP000256424">
    <property type="component" value="Unassembled WGS sequence"/>
</dbReference>